<protein>
    <submittedName>
        <fullName evidence="5">ParB/RepB/Spo0J family partition protein</fullName>
    </submittedName>
</protein>
<dbReference type="SMART" id="SM00470">
    <property type="entry name" value="ParB"/>
    <property type="match status" value="1"/>
</dbReference>
<reference evidence="5" key="1">
    <citation type="submission" date="2020-10" db="EMBL/GenBank/DDBJ databases">
        <authorList>
            <person name="Castelo-Branco R."/>
            <person name="Eusebio N."/>
            <person name="Adriana R."/>
            <person name="Vieira A."/>
            <person name="Brugerolle De Fraissinette N."/>
            <person name="Rezende De Castro R."/>
            <person name="Schneider M.P."/>
            <person name="Vasconcelos V."/>
            <person name="Leao P.N."/>
        </authorList>
    </citation>
    <scope>NUCLEOTIDE SEQUENCE</scope>
    <source>
        <strain evidence="5">LEGE 06105</strain>
    </source>
</reference>
<dbReference type="Proteomes" id="UP000620559">
    <property type="component" value="Unassembled WGS sequence"/>
</dbReference>
<evidence type="ECO:0000256" key="1">
    <source>
        <dbReference type="ARBA" id="ARBA00006295"/>
    </source>
</evidence>
<dbReference type="GO" id="GO:0007059">
    <property type="term" value="P:chromosome segregation"/>
    <property type="evidence" value="ECO:0007669"/>
    <property type="project" value="TreeGrafter"/>
</dbReference>
<evidence type="ECO:0000313" key="6">
    <source>
        <dbReference type="Proteomes" id="UP000620559"/>
    </source>
</evidence>
<comment type="similarity">
    <text evidence="1">Belongs to the ParB family.</text>
</comment>
<dbReference type="SUPFAM" id="SSF109709">
    <property type="entry name" value="KorB DNA-binding domain-like"/>
    <property type="match status" value="1"/>
</dbReference>
<dbReference type="PANTHER" id="PTHR33375:SF7">
    <property type="entry name" value="CHROMOSOME 2-PARTITIONING PROTEIN PARB-RELATED"/>
    <property type="match status" value="1"/>
</dbReference>
<dbReference type="InterPro" id="IPR041468">
    <property type="entry name" value="HTH_ParB/Spo0J"/>
</dbReference>
<gene>
    <name evidence="5" type="ORF">IQ247_13635</name>
</gene>
<evidence type="ECO:0000313" key="5">
    <source>
        <dbReference type="EMBL" id="MBE9213694.1"/>
    </source>
</evidence>
<dbReference type="RefSeq" id="WP_193920843.1">
    <property type="nucleotide sequence ID" value="NZ_JADEWL010000039.1"/>
</dbReference>
<dbReference type="GO" id="GO:0003677">
    <property type="term" value="F:DNA binding"/>
    <property type="evidence" value="ECO:0007669"/>
    <property type="project" value="UniProtKB-KW"/>
</dbReference>
<dbReference type="InterPro" id="IPR003115">
    <property type="entry name" value="ParB_N"/>
</dbReference>
<dbReference type="NCBIfam" id="TIGR00180">
    <property type="entry name" value="parB_part"/>
    <property type="match status" value="1"/>
</dbReference>
<sequence>MPARKTTQVPQMRGVQDLISMNAETSQTTVPINKIQTNDKQPRRYFDQDKMAQLVHSVKEHGILEPLLVRPLKQDEYELIAGERRLRAAKEAGLTEVPIVSKQFDDKQALQVALLENLQREDLNPVEEVEAILELLTIQLEVTPAEIKSILNESANAKKRKLELAENVSRQLEQIETILAGIGRFNAESFRTSRLPLLNLPSDVLEVLRQGKIEYTKARAIARVKDEQQRSDLLNDAISQNLSLTQIKELIQQHELNQTDIEETEQQQLTRRYSDVGKRLKSTKIWDDTRKRKKLERLLGDLEKLLLESEVKQN</sequence>
<dbReference type="Pfam" id="PF17762">
    <property type="entry name" value="HTH_ParB"/>
    <property type="match status" value="1"/>
</dbReference>
<dbReference type="CDD" id="cd16393">
    <property type="entry name" value="SPO0J_N"/>
    <property type="match status" value="1"/>
</dbReference>
<accession>A0A8J7F8T9</accession>
<feature type="coiled-coil region" evidence="3">
    <location>
        <begin position="147"/>
        <end position="175"/>
    </location>
</feature>
<proteinExistence type="inferred from homology"/>
<dbReference type="InterPro" id="IPR004437">
    <property type="entry name" value="ParB/RepB/Spo0J"/>
</dbReference>
<organism evidence="5 6">
    <name type="scientific">Plectonema cf. radiosum LEGE 06105</name>
    <dbReference type="NCBI Taxonomy" id="945769"/>
    <lineage>
        <taxon>Bacteria</taxon>
        <taxon>Bacillati</taxon>
        <taxon>Cyanobacteriota</taxon>
        <taxon>Cyanophyceae</taxon>
        <taxon>Oscillatoriophycideae</taxon>
        <taxon>Oscillatoriales</taxon>
        <taxon>Microcoleaceae</taxon>
        <taxon>Plectonema</taxon>
    </lineage>
</organism>
<feature type="domain" description="ParB-like N-terminal" evidence="4">
    <location>
        <begin position="28"/>
        <end position="118"/>
    </location>
</feature>
<dbReference type="GO" id="GO:0005694">
    <property type="term" value="C:chromosome"/>
    <property type="evidence" value="ECO:0007669"/>
    <property type="project" value="TreeGrafter"/>
</dbReference>
<dbReference type="EMBL" id="JADEWL010000039">
    <property type="protein sequence ID" value="MBE9213694.1"/>
    <property type="molecule type" value="Genomic_DNA"/>
</dbReference>
<dbReference type="SUPFAM" id="SSF110849">
    <property type="entry name" value="ParB/Sulfiredoxin"/>
    <property type="match status" value="1"/>
</dbReference>
<dbReference type="Gene3D" id="3.90.1530.30">
    <property type="match status" value="1"/>
</dbReference>
<keyword evidence="2" id="KW-0238">DNA-binding</keyword>
<dbReference type="FunFam" id="3.90.1530.30:FF:000001">
    <property type="entry name" value="Chromosome partitioning protein ParB"/>
    <property type="match status" value="1"/>
</dbReference>
<dbReference type="Gene3D" id="1.10.10.2830">
    <property type="match status" value="1"/>
</dbReference>
<keyword evidence="3" id="KW-0175">Coiled coil</keyword>
<evidence type="ECO:0000259" key="4">
    <source>
        <dbReference type="SMART" id="SM00470"/>
    </source>
</evidence>
<dbReference type="AlphaFoldDB" id="A0A8J7F8T9"/>
<evidence type="ECO:0000256" key="2">
    <source>
        <dbReference type="ARBA" id="ARBA00023125"/>
    </source>
</evidence>
<dbReference type="InterPro" id="IPR050336">
    <property type="entry name" value="Chromosome_partition/occlusion"/>
</dbReference>
<name>A0A8J7F8T9_9CYAN</name>
<dbReference type="PANTHER" id="PTHR33375">
    <property type="entry name" value="CHROMOSOME-PARTITIONING PROTEIN PARB-RELATED"/>
    <property type="match status" value="1"/>
</dbReference>
<dbReference type="Pfam" id="PF02195">
    <property type="entry name" value="ParB_N"/>
    <property type="match status" value="1"/>
</dbReference>
<evidence type="ECO:0000256" key="3">
    <source>
        <dbReference type="SAM" id="Coils"/>
    </source>
</evidence>
<dbReference type="InterPro" id="IPR036086">
    <property type="entry name" value="ParB/Sulfiredoxin_sf"/>
</dbReference>
<keyword evidence="6" id="KW-1185">Reference proteome</keyword>
<comment type="caution">
    <text evidence="5">The sequence shown here is derived from an EMBL/GenBank/DDBJ whole genome shotgun (WGS) entry which is preliminary data.</text>
</comment>